<dbReference type="InterPro" id="IPR015422">
    <property type="entry name" value="PyrdxlP-dep_Trfase_small"/>
</dbReference>
<evidence type="ECO:0000313" key="3">
    <source>
        <dbReference type="Proteomes" id="UP001523565"/>
    </source>
</evidence>
<proteinExistence type="predicted"/>
<dbReference type="GO" id="GO:0008483">
    <property type="term" value="F:transaminase activity"/>
    <property type="evidence" value="ECO:0007669"/>
    <property type="project" value="UniProtKB-KW"/>
</dbReference>
<dbReference type="Proteomes" id="UP001523565">
    <property type="component" value="Unassembled WGS sequence"/>
</dbReference>
<comment type="caution">
    <text evidence="2">The sequence shown here is derived from an EMBL/GenBank/DDBJ whole genome shotgun (WGS) entry which is preliminary data.</text>
</comment>
<dbReference type="InterPro" id="IPR015421">
    <property type="entry name" value="PyrdxlP-dep_Trfase_major"/>
</dbReference>
<keyword evidence="3" id="KW-1185">Reference proteome</keyword>
<dbReference type="EMBL" id="JAMZFV010000034">
    <property type="protein sequence ID" value="MCP1111435.1"/>
    <property type="molecule type" value="Genomic_DNA"/>
</dbReference>
<name>A0ABT1EL47_9FIRM</name>
<feature type="domain" description="Aminotransferase class V" evidence="1">
    <location>
        <begin position="6"/>
        <end position="196"/>
    </location>
</feature>
<dbReference type="Gene3D" id="3.40.640.10">
    <property type="entry name" value="Type I PLP-dependent aspartate aminotransferase-like (Major domain)"/>
    <property type="match status" value="1"/>
</dbReference>
<dbReference type="Pfam" id="PF00266">
    <property type="entry name" value="Aminotran_5"/>
    <property type="match status" value="1"/>
</dbReference>
<dbReference type="PANTHER" id="PTHR43586">
    <property type="entry name" value="CYSTEINE DESULFURASE"/>
    <property type="match status" value="1"/>
</dbReference>
<reference evidence="2 3" key="1">
    <citation type="journal article" date="2022" name="Genome Biol. Evol.">
        <title>Host diet, physiology and behaviors set the stage for Lachnospiraceae cladogenesis.</title>
        <authorList>
            <person name="Vera-Ponce De Leon A."/>
            <person name="Schneider M."/>
            <person name="Jahnes B.C."/>
            <person name="Sadowski V."/>
            <person name="Camuy-Velez L.A."/>
            <person name="Duan J."/>
            <person name="Sabree Z.L."/>
        </authorList>
    </citation>
    <scope>NUCLEOTIDE SEQUENCE [LARGE SCALE GENOMIC DNA]</scope>
    <source>
        <strain evidence="2 3">PAL227</strain>
    </source>
</reference>
<gene>
    <name evidence="2" type="ORF">NK118_14370</name>
</gene>
<evidence type="ECO:0000313" key="2">
    <source>
        <dbReference type="EMBL" id="MCP1111435.1"/>
    </source>
</evidence>
<dbReference type="InterPro" id="IPR015424">
    <property type="entry name" value="PyrdxlP-dep_Trfase"/>
</dbReference>
<keyword evidence="2" id="KW-0032">Aminotransferase</keyword>
<keyword evidence="2" id="KW-0808">Transferase</keyword>
<accession>A0ABT1EL47</accession>
<organism evidence="2 3">
    <name type="scientific">Ohessyouella blattaphilus</name>
    <dbReference type="NCBI Taxonomy" id="2949333"/>
    <lineage>
        <taxon>Bacteria</taxon>
        <taxon>Bacillati</taxon>
        <taxon>Bacillota</taxon>
        <taxon>Clostridia</taxon>
        <taxon>Lachnospirales</taxon>
        <taxon>Lachnospiraceae</taxon>
        <taxon>Ohessyouella</taxon>
    </lineage>
</organism>
<sequence length="201" mass="23060">MARFVERGIYFVVDAIQGLGVLPIDLCELEIDFLISGFFKWLLGPDGLAFTYIRQEILEELRVPVAGWAGMQNKFDYYTYSYDLAGDASRFETGNMNFSAIAGAIEALQYTQGMESVIYNRIHELKTMLRYELSLIKGVQILSPVQKEESGILYFKLPETEKKYLELSENGLVCTFRDGIRVSVHFYNNSEDIARLIEYLQ</sequence>
<dbReference type="PANTHER" id="PTHR43586:SF15">
    <property type="entry name" value="BLR3095 PROTEIN"/>
    <property type="match status" value="1"/>
</dbReference>
<dbReference type="Gene3D" id="3.90.1150.10">
    <property type="entry name" value="Aspartate Aminotransferase, domain 1"/>
    <property type="match status" value="1"/>
</dbReference>
<protein>
    <submittedName>
        <fullName evidence="2">Aminotransferase class V-fold PLP-dependent enzyme</fullName>
    </submittedName>
</protein>
<dbReference type="SUPFAM" id="SSF53383">
    <property type="entry name" value="PLP-dependent transferases"/>
    <property type="match status" value="1"/>
</dbReference>
<evidence type="ECO:0000259" key="1">
    <source>
        <dbReference type="Pfam" id="PF00266"/>
    </source>
</evidence>
<dbReference type="InterPro" id="IPR000192">
    <property type="entry name" value="Aminotrans_V_dom"/>
</dbReference>